<gene>
    <name evidence="1" type="ORF">PF008_g22735</name>
</gene>
<evidence type="ECO:0000313" key="1">
    <source>
        <dbReference type="EMBL" id="KAE9301501.1"/>
    </source>
</evidence>
<evidence type="ECO:0000313" key="2">
    <source>
        <dbReference type="Proteomes" id="UP000486351"/>
    </source>
</evidence>
<dbReference type="AlphaFoldDB" id="A0A6G0QTT1"/>
<protein>
    <submittedName>
        <fullName evidence="1">Uncharacterized protein</fullName>
    </submittedName>
</protein>
<dbReference type="Proteomes" id="UP000486351">
    <property type="component" value="Unassembled WGS sequence"/>
</dbReference>
<comment type="caution">
    <text evidence="1">The sequence shown here is derived from an EMBL/GenBank/DDBJ whole genome shotgun (WGS) entry which is preliminary data.</text>
</comment>
<proteinExistence type="predicted"/>
<name>A0A6G0QTT1_9STRA</name>
<organism evidence="1 2">
    <name type="scientific">Phytophthora fragariae</name>
    <dbReference type="NCBI Taxonomy" id="53985"/>
    <lineage>
        <taxon>Eukaryota</taxon>
        <taxon>Sar</taxon>
        <taxon>Stramenopiles</taxon>
        <taxon>Oomycota</taxon>
        <taxon>Peronosporomycetes</taxon>
        <taxon>Peronosporales</taxon>
        <taxon>Peronosporaceae</taxon>
        <taxon>Phytophthora</taxon>
    </lineage>
</organism>
<sequence>MTNNLHVTRLTVARQHAEGEALGMVARLFRLFCDETCGTHEEEPDDRHLFLSRVHERLTIASAGGRDGAPRFMQRWRNFKLLFTHRSYTVKSIQLVRHVAAHDCTEHIDEIDEARQRCGPTGGCVVESAGEFTGHLKRDAIAAFSPELLQDEFVVASLIGRKLSCSLRMMAYFNSRGQLVDHVAEFDVVGALNESVDDSTGLVVSCRPGLHPALIKTAVTLDTLVHNAALRCSEPV</sequence>
<dbReference type="EMBL" id="QXFY01002188">
    <property type="protein sequence ID" value="KAE9301501.1"/>
    <property type="molecule type" value="Genomic_DNA"/>
</dbReference>
<reference evidence="1 2" key="1">
    <citation type="submission" date="2018-09" db="EMBL/GenBank/DDBJ databases">
        <title>Genomic investigation of the strawberry pathogen Phytophthora fragariae indicates pathogenicity is determined by transcriptional variation in three key races.</title>
        <authorList>
            <person name="Adams T.M."/>
            <person name="Armitage A.D."/>
            <person name="Sobczyk M.K."/>
            <person name="Bates H.J."/>
            <person name="Dunwell J.M."/>
            <person name="Nellist C.F."/>
            <person name="Harrison R.J."/>
        </authorList>
    </citation>
    <scope>NUCLEOTIDE SEQUENCE [LARGE SCALE GENOMIC DNA]</scope>
    <source>
        <strain evidence="1 2">NOV-77</strain>
    </source>
</reference>
<accession>A0A6G0QTT1</accession>